<name>A0A1M7EV68_9BRAD</name>
<sequence>MAKRWFLIDLKGILLDSAIMLPPMFDVVIIKRRPTKWVWQVRDREGTILMHGWEPTRRAAKYKGDRALFLLLAAGAYGPPQGILGTE</sequence>
<accession>A0A1M7EV68</accession>
<protein>
    <submittedName>
        <fullName evidence="1">Uncharacterized protein</fullName>
    </submittedName>
</protein>
<proteinExistence type="predicted"/>
<organism evidence="1 2">
    <name type="scientific">Bradyrhizobium lablabi</name>
    <dbReference type="NCBI Taxonomy" id="722472"/>
    <lineage>
        <taxon>Bacteria</taxon>
        <taxon>Pseudomonadati</taxon>
        <taxon>Pseudomonadota</taxon>
        <taxon>Alphaproteobacteria</taxon>
        <taxon>Hyphomicrobiales</taxon>
        <taxon>Nitrobacteraceae</taxon>
        <taxon>Bradyrhizobium</taxon>
    </lineage>
</organism>
<dbReference type="Proteomes" id="UP000189935">
    <property type="component" value="Chromosome I"/>
</dbReference>
<evidence type="ECO:0000313" key="2">
    <source>
        <dbReference type="Proteomes" id="UP000189935"/>
    </source>
</evidence>
<gene>
    <name evidence="1" type="ORF">SAMN05444159_7289</name>
</gene>
<dbReference type="AlphaFoldDB" id="A0A1M7EV68"/>
<reference evidence="1 2" key="1">
    <citation type="submission" date="2016-11" db="EMBL/GenBank/DDBJ databases">
        <authorList>
            <person name="Jaros S."/>
            <person name="Januszkiewicz K."/>
            <person name="Wedrychowicz H."/>
        </authorList>
    </citation>
    <scope>NUCLEOTIDE SEQUENCE [LARGE SCALE GENOMIC DNA]</scope>
    <source>
        <strain evidence="1 2">GAS499</strain>
    </source>
</reference>
<evidence type="ECO:0000313" key="1">
    <source>
        <dbReference type="EMBL" id="SHL95682.1"/>
    </source>
</evidence>
<dbReference type="EMBL" id="LT670844">
    <property type="protein sequence ID" value="SHL95682.1"/>
    <property type="molecule type" value="Genomic_DNA"/>
</dbReference>